<evidence type="ECO:0000256" key="1">
    <source>
        <dbReference type="ARBA" id="ARBA00022659"/>
    </source>
</evidence>
<keyword evidence="8" id="KW-1133">Transmembrane helix</keyword>
<feature type="domain" description="Sushi" evidence="10">
    <location>
        <begin position="506"/>
        <end position="565"/>
    </location>
</feature>
<feature type="disulfide bond" evidence="6">
    <location>
        <begin position="715"/>
        <end position="742"/>
    </location>
</feature>
<feature type="transmembrane region" description="Helical" evidence="8">
    <location>
        <begin position="856"/>
        <end position="881"/>
    </location>
</feature>
<keyword evidence="2 9" id="KW-0732">Signal</keyword>
<feature type="chain" id="PRO_5032776648" evidence="9">
    <location>
        <begin position="21"/>
        <end position="908"/>
    </location>
</feature>
<evidence type="ECO:0000256" key="6">
    <source>
        <dbReference type="PROSITE-ProRule" id="PRU00302"/>
    </source>
</evidence>
<feature type="compositionally biased region" description="Low complexity" evidence="7">
    <location>
        <begin position="805"/>
        <end position="816"/>
    </location>
</feature>
<dbReference type="InterPro" id="IPR000436">
    <property type="entry name" value="Sushi_SCR_CCP_dom"/>
</dbReference>
<feature type="signal peptide" evidence="9">
    <location>
        <begin position="1"/>
        <end position="20"/>
    </location>
</feature>
<evidence type="ECO:0000256" key="7">
    <source>
        <dbReference type="SAM" id="MobiDB-lite"/>
    </source>
</evidence>
<feature type="domain" description="Sushi" evidence="10">
    <location>
        <begin position="624"/>
        <end position="685"/>
    </location>
</feature>
<dbReference type="SMART" id="SM00032">
    <property type="entry name" value="CCP"/>
    <property type="match status" value="6"/>
</dbReference>
<dbReference type="PROSITE" id="PS50923">
    <property type="entry name" value="SUSHI"/>
    <property type="match status" value="6"/>
</dbReference>
<gene>
    <name evidence="11" type="ORF">MGAL_10B038120</name>
</gene>
<keyword evidence="8" id="KW-0472">Membrane</keyword>
<dbReference type="SUPFAM" id="SSF57535">
    <property type="entry name" value="Complement control module/SCR domain"/>
    <property type="match status" value="6"/>
</dbReference>
<keyword evidence="5" id="KW-0325">Glycoprotein</keyword>
<name>A0A8B6E4S3_MYTGA</name>
<proteinExistence type="predicted"/>
<comment type="caution">
    <text evidence="11">The sequence shown here is derived from an EMBL/GenBank/DDBJ whole genome shotgun (WGS) entry which is preliminary data.</text>
</comment>
<evidence type="ECO:0000259" key="10">
    <source>
        <dbReference type="PROSITE" id="PS50923"/>
    </source>
</evidence>
<feature type="disulfide bond" evidence="6">
    <location>
        <begin position="447"/>
        <end position="490"/>
    </location>
</feature>
<evidence type="ECO:0000313" key="12">
    <source>
        <dbReference type="Proteomes" id="UP000596742"/>
    </source>
</evidence>
<feature type="disulfide bond" evidence="6">
    <location>
        <begin position="772"/>
        <end position="799"/>
    </location>
</feature>
<keyword evidence="1 6" id="KW-0768">Sushi</keyword>
<feature type="domain" description="Sushi" evidence="10">
    <location>
        <begin position="445"/>
        <end position="505"/>
    </location>
</feature>
<evidence type="ECO:0000256" key="5">
    <source>
        <dbReference type="ARBA" id="ARBA00023180"/>
    </source>
</evidence>
<dbReference type="OrthoDB" id="6059832at2759"/>
<feature type="domain" description="Sushi" evidence="10">
    <location>
        <begin position="686"/>
        <end position="744"/>
    </location>
</feature>
<keyword evidence="4 6" id="KW-1015">Disulfide bond</keyword>
<protein>
    <submittedName>
        <fullName evidence="11">CUB and sushi domain-containing protein</fullName>
    </submittedName>
</protein>
<dbReference type="CDD" id="cd00033">
    <property type="entry name" value="CCP"/>
    <property type="match status" value="5"/>
</dbReference>
<feature type="region of interest" description="Disordered" evidence="7">
    <location>
        <begin position="805"/>
        <end position="824"/>
    </location>
</feature>
<dbReference type="Pfam" id="PF00084">
    <property type="entry name" value="Sushi"/>
    <property type="match status" value="6"/>
</dbReference>
<keyword evidence="8" id="KW-0812">Transmembrane</keyword>
<comment type="caution">
    <text evidence="6">Lacks conserved residue(s) required for the propagation of feature annotation.</text>
</comment>
<dbReference type="PANTHER" id="PTHR46393">
    <property type="entry name" value="SUSHI DOMAIN-CONTAINING PROTEIN"/>
    <property type="match status" value="1"/>
</dbReference>
<dbReference type="Gene3D" id="2.10.70.10">
    <property type="entry name" value="Complement Module, domain 1"/>
    <property type="match status" value="6"/>
</dbReference>
<dbReference type="Proteomes" id="UP000596742">
    <property type="component" value="Unassembled WGS sequence"/>
</dbReference>
<organism evidence="11 12">
    <name type="scientific">Mytilus galloprovincialis</name>
    <name type="common">Mediterranean mussel</name>
    <dbReference type="NCBI Taxonomy" id="29158"/>
    <lineage>
        <taxon>Eukaryota</taxon>
        <taxon>Metazoa</taxon>
        <taxon>Spiralia</taxon>
        <taxon>Lophotrochozoa</taxon>
        <taxon>Mollusca</taxon>
        <taxon>Bivalvia</taxon>
        <taxon>Autobranchia</taxon>
        <taxon>Pteriomorphia</taxon>
        <taxon>Mytilida</taxon>
        <taxon>Mytiloidea</taxon>
        <taxon>Mytilidae</taxon>
        <taxon>Mytilinae</taxon>
        <taxon>Mytilus</taxon>
    </lineage>
</organism>
<evidence type="ECO:0000256" key="9">
    <source>
        <dbReference type="SAM" id="SignalP"/>
    </source>
</evidence>
<evidence type="ECO:0000256" key="8">
    <source>
        <dbReference type="SAM" id="Phobius"/>
    </source>
</evidence>
<sequence>MFLNFDVITVLTYLFITVKTSVFDISNALAPPDFVSDWMPIQAYLNPEVDISHGLDELPLKVEVQIKVFDTFLNKDMYFLATGSAQKGNENILPFGGVLYLYNSETIKILAPGPKNCSRQECTGLLVYLGEGSKFHGNSSIARSYSTGHVRARVWRACSLPRPPFISNAIPMSSGDIKDVPHGHKPSWVIVRVHIEQGWVYEAQGSVFYETSSYPFGGVVFAYSDTHLRLWVPEKGSGVSGANGVPFNAMNGWGETGDFGYSETVIVRAFVWNFLNTNFIPTNPIVLKQTSYITNSSFISVVPGYSFHDNNSLLLFAVKAESGDNQGFQFYPAGSSMTDGTTSFTNTKYGSFVYGYTDDKIYYWTPEDTAPTPSGCVLLMGGLWGSNRKPHCLSKSEVALELTFNVLNTIEPACGGFSCAGASDRGPECNCTGSGKEGQFCDSGVTCPKPNDHRNSNLAPLKTRYNHQEEVTFSCKTGYYNVSGEFVRQCQEDKTWSGEPYLCDPVPCGDPDNGTFSVIVSIFGTVYLDSVNYECITGHGHLSGDDVRNCQQDGTWSGSALVCDKSCTEESLPDGVIRTNDGNLINTNATFDCKPGFTYGDGDLIRQCGENGSWSGEPFNCTRISCGVPPNITKGSVTFTSTLFEAVSLYTCDVGHINSKSGLNTGTVTCYHTGSWTSELPDCQLVECQAPAFITYGSWNTSTQYFYGDIITYQCNRAFTLIGVESRTCQADRTWSGEPPTCRAVTCPNFIVPNGNVFASNNSVDGFLAVLCNDGFTLNGSIPMFCLVTGAWSGAVPQCINTGTSTTGNDSSQNNGQTDTTQMNPKDYIYKVDKTTTSSFQRKLVSAPDDRTSAIVVGWVGVIVLTAVVAIIASIDCINICQKAGGKKRNRSVRDNSSRDSDIPHVIQ</sequence>
<feature type="domain" description="Sushi" evidence="10">
    <location>
        <begin position="568"/>
        <end position="623"/>
    </location>
</feature>
<dbReference type="InterPro" id="IPR035976">
    <property type="entry name" value="Sushi/SCR/CCP_sf"/>
</dbReference>
<keyword evidence="3" id="KW-0677">Repeat</keyword>
<feature type="domain" description="Sushi" evidence="10">
    <location>
        <begin position="745"/>
        <end position="801"/>
    </location>
</feature>
<feature type="compositionally biased region" description="Basic and acidic residues" evidence="7">
    <location>
        <begin position="892"/>
        <end position="908"/>
    </location>
</feature>
<feature type="region of interest" description="Disordered" evidence="7">
    <location>
        <begin position="888"/>
        <end position="908"/>
    </location>
</feature>
<accession>A0A8B6E4S3</accession>
<dbReference type="AlphaFoldDB" id="A0A8B6E4S3"/>
<reference evidence="11" key="1">
    <citation type="submission" date="2018-11" db="EMBL/GenBank/DDBJ databases">
        <authorList>
            <person name="Alioto T."/>
            <person name="Alioto T."/>
        </authorList>
    </citation>
    <scope>NUCLEOTIDE SEQUENCE</scope>
</reference>
<evidence type="ECO:0000313" key="11">
    <source>
        <dbReference type="EMBL" id="VDI28984.1"/>
    </source>
</evidence>
<evidence type="ECO:0000256" key="4">
    <source>
        <dbReference type="ARBA" id="ARBA00023157"/>
    </source>
</evidence>
<dbReference type="PANTHER" id="PTHR46393:SF7">
    <property type="entry name" value="COMPLEMENT C2"/>
    <property type="match status" value="1"/>
</dbReference>
<dbReference type="EMBL" id="UYJE01004551">
    <property type="protein sequence ID" value="VDI28984.1"/>
    <property type="molecule type" value="Genomic_DNA"/>
</dbReference>
<keyword evidence="12" id="KW-1185">Reference proteome</keyword>
<evidence type="ECO:0000256" key="3">
    <source>
        <dbReference type="ARBA" id="ARBA00022737"/>
    </source>
</evidence>
<evidence type="ECO:0000256" key="2">
    <source>
        <dbReference type="ARBA" id="ARBA00022729"/>
    </source>
</evidence>